<feature type="region of interest" description="Disordered" evidence="3">
    <location>
        <begin position="890"/>
        <end position="959"/>
    </location>
</feature>
<feature type="compositionally biased region" description="Basic and acidic residues" evidence="3">
    <location>
        <begin position="98"/>
        <end position="110"/>
    </location>
</feature>
<gene>
    <name evidence="6" type="ORF">PECUL_23A011300</name>
</gene>
<evidence type="ECO:0000259" key="5">
    <source>
        <dbReference type="Pfam" id="PF25779"/>
    </source>
</evidence>
<feature type="domain" description="Centromere protein J C-terminal" evidence="4">
    <location>
        <begin position="1096"/>
        <end position="1125"/>
    </location>
</feature>
<reference evidence="6" key="1">
    <citation type="submission" date="2022-03" db="EMBL/GenBank/DDBJ databases">
        <authorList>
            <person name="Alioto T."/>
            <person name="Alioto T."/>
            <person name="Gomez Garrido J."/>
        </authorList>
    </citation>
    <scope>NUCLEOTIDE SEQUENCE</scope>
</reference>
<feature type="compositionally biased region" description="Low complexity" evidence="3">
    <location>
        <begin position="444"/>
        <end position="460"/>
    </location>
</feature>
<feature type="region of interest" description="Disordered" evidence="3">
    <location>
        <begin position="831"/>
        <end position="855"/>
    </location>
</feature>
<protein>
    <recommendedName>
        <fullName evidence="8">Centromere protein J</fullName>
    </recommendedName>
</protein>
<evidence type="ECO:0000256" key="3">
    <source>
        <dbReference type="SAM" id="MobiDB-lite"/>
    </source>
</evidence>
<feature type="compositionally biased region" description="Basic and acidic residues" evidence="3">
    <location>
        <begin position="66"/>
        <end position="82"/>
    </location>
</feature>
<dbReference type="InterPro" id="IPR009852">
    <property type="entry name" value="CENPJ_C_dom"/>
</dbReference>
<dbReference type="Pfam" id="PF07202">
    <property type="entry name" value="Tcp10_C"/>
    <property type="match status" value="4"/>
</dbReference>
<evidence type="ECO:0000259" key="4">
    <source>
        <dbReference type="Pfam" id="PF07202"/>
    </source>
</evidence>
<evidence type="ECO:0000256" key="1">
    <source>
        <dbReference type="ARBA" id="ARBA00005627"/>
    </source>
</evidence>
<name>A0AAD1REU5_PELCU</name>
<dbReference type="Gene3D" id="2.60.450.20">
    <property type="match status" value="1"/>
</dbReference>
<dbReference type="GO" id="GO:0015631">
    <property type="term" value="F:tubulin binding"/>
    <property type="evidence" value="ECO:0007669"/>
    <property type="project" value="TreeGrafter"/>
</dbReference>
<feature type="coiled-coil region" evidence="2">
    <location>
        <begin position="575"/>
        <end position="685"/>
    </location>
</feature>
<feature type="domain" description="CENPJ tubulin-binding region" evidence="5">
    <location>
        <begin position="99"/>
        <end position="164"/>
    </location>
</feature>
<dbReference type="EMBL" id="OW240913">
    <property type="protein sequence ID" value="CAH2251153.1"/>
    <property type="molecule type" value="Genomic_DNA"/>
</dbReference>
<feature type="compositionally biased region" description="Basic and acidic residues" evidence="3">
    <location>
        <begin position="461"/>
        <end position="471"/>
    </location>
</feature>
<feature type="compositionally biased region" description="Polar residues" evidence="3">
    <location>
        <begin position="47"/>
        <end position="65"/>
    </location>
</feature>
<dbReference type="GO" id="GO:0005814">
    <property type="term" value="C:centriole"/>
    <property type="evidence" value="ECO:0007669"/>
    <property type="project" value="TreeGrafter"/>
</dbReference>
<feature type="compositionally biased region" description="Basic and acidic residues" evidence="3">
    <location>
        <begin position="491"/>
        <end position="508"/>
    </location>
</feature>
<comment type="similarity">
    <text evidence="1">Belongs to the TCP10 family.</text>
</comment>
<feature type="compositionally biased region" description="Basic and acidic residues" evidence="3">
    <location>
        <begin position="398"/>
        <end position="425"/>
    </location>
</feature>
<feature type="domain" description="Centromere protein J C-terminal" evidence="4">
    <location>
        <begin position="1058"/>
        <end position="1091"/>
    </location>
</feature>
<accession>A0AAD1REU5</accession>
<feature type="compositionally biased region" description="Basic and acidic residues" evidence="3">
    <location>
        <begin position="378"/>
        <end position="391"/>
    </location>
</feature>
<keyword evidence="7" id="KW-1185">Reference proteome</keyword>
<feature type="compositionally biased region" description="Low complexity" evidence="3">
    <location>
        <begin position="834"/>
        <end position="848"/>
    </location>
</feature>
<sequence>MPALLPTQETSENMSPWLPKEGIAQPVSIAAQLPEVNTSTIFATQCSRVPSSPKETVTSASNTQVDEGHKPLSPVREEKDENANNTPITPFGIRTRTKNREDRPIRPGIGERQKTFEDFVEEQLKVDSEILEKEIPSKQNTDENKTASRKSFLKRGEGITRFEKKYDNTIKEQRRHSVTTLSRRVSFDGPHRNSLPIISNIAKITGNSTNNGASDKAGNHSSNRCQQMHEMHEKAKSLVVDNQPEQFVKDSSDLTPRDMLDISTTDQKTTTHKDLITTDVSQKAAATSSSKIQVSELTDLEGNLLKNSLKNVSELKTQTVDSSIHDLIGPSIDKTDPSAKTGFKKVNDRIIKVNEQKKYQKSINDHQTHVETCRENIVQKEHVESPSEKDSTSSFSDNDPKSHFYKLPTHDTPKSLNQVDRHLDLSDPDYASDEPSGEEEIKISKSSAKIFSNQDSSSTSDSEHSTEDFRRRGSKAFSSFRSTSSRLTRNTRKESEPDKKTECKDDTEKVELKNPPFTCDLVTSLFPTLKLRTDNTEQSNKLSEVLIDESYKPTLGKVEDIKEGIYDYSLISKMKEEQTKAMMFLREQIDHLERLKTDELNRLEEFKKEEMRKIQKEKEELDKQAAAIKAIHESEKNEQLQMLKEQISELQVKFRRNEFHWLSTNEQLRNQIDALAKENQELRMNIAVSTKAFTQRYCGTGGEAHWRKDLIPVSQAIMRGTFNTKSDLRVEQNVHQNRGKTPIGRKTPVMMENSTKVTNIIERAEFGKPPLRNGDRAPSGSISRSTTPTGRKTPLQGRLTPFEPEKVVPLSVSKHRKSPLTVSNFTVFKDSSISSTSKGRPSSYSGSSDDMPAAASVKNEDCISLSQDSKIANQDVDTLSVRKFEDQPYPWEQVRPSTNLRTHSVTSSGRKTPVEYTHTSETKSSHPKSILSRKSSTRGEKKSSEDDTIQEETQYPDGKVEQLLSDGRRVIGFNNGTKKEISADGSTTTVSFFNGDVKKIMPDQSIVYYYADAQTTHTTYPNGLEVLQFPNKQMEKHHPDGTKEIVFPDRTIKLLFRDGREETTFPDGTIVKLEKNGQKTVTFHNGQKEIHTAQFKRREYPDGTIKTVYSNGRQETKYSSGRVRIKDQQGNIILDKK</sequence>
<feature type="region of interest" description="Disordered" evidence="3">
    <location>
        <begin position="378"/>
        <end position="508"/>
    </location>
</feature>
<feature type="compositionally biased region" description="Acidic residues" evidence="3">
    <location>
        <begin position="426"/>
        <end position="438"/>
    </location>
</feature>
<dbReference type="GO" id="GO:0005813">
    <property type="term" value="C:centrosome"/>
    <property type="evidence" value="ECO:0007669"/>
    <property type="project" value="TreeGrafter"/>
</dbReference>
<dbReference type="GO" id="GO:0061511">
    <property type="term" value="P:centriole elongation"/>
    <property type="evidence" value="ECO:0007669"/>
    <property type="project" value="TreeGrafter"/>
</dbReference>
<dbReference type="Proteomes" id="UP001295444">
    <property type="component" value="Chromosome 02"/>
</dbReference>
<dbReference type="InterPro" id="IPR047002">
    <property type="entry name" value="Tcp10_C_sf"/>
</dbReference>
<organism evidence="6 7">
    <name type="scientific">Pelobates cultripes</name>
    <name type="common">Western spadefoot toad</name>
    <dbReference type="NCBI Taxonomy" id="61616"/>
    <lineage>
        <taxon>Eukaryota</taxon>
        <taxon>Metazoa</taxon>
        <taxon>Chordata</taxon>
        <taxon>Craniata</taxon>
        <taxon>Vertebrata</taxon>
        <taxon>Euteleostomi</taxon>
        <taxon>Amphibia</taxon>
        <taxon>Batrachia</taxon>
        <taxon>Anura</taxon>
        <taxon>Pelobatoidea</taxon>
        <taxon>Pelobatidae</taxon>
        <taxon>Pelobates</taxon>
    </lineage>
</organism>
<feature type="compositionally biased region" description="Polar residues" evidence="3">
    <location>
        <begin position="895"/>
        <end position="910"/>
    </location>
</feature>
<dbReference type="InterPro" id="IPR058029">
    <property type="entry name" value="Tubulin-bd_CENPJ"/>
</dbReference>
<dbReference type="PANTHER" id="PTHR10331">
    <property type="entry name" value="T COMPLEX PROTEIN 10"/>
    <property type="match status" value="1"/>
</dbReference>
<keyword evidence="2" id="KW-0175">Coiled coil</keyword>
<dbReference type="AlphaFoldDB" id="A0AAD1REU5"/>
<dbReference type="GO" id="GO:0060271">
    <property type="term" value="P:cilium assembly"/>
    <property type="evidence" value="ECO:0007669"/>
    <property type="project" value="TreeGrafter"/>
</dbReference>
<feature type="domain" description="Centromere protein J C-terminal" evidence="4">
    <location>
        <begin position="950"/>
        <end position="981"/>
    </location>
</feature>
<proteinExistence type="inferred from homology"/>
<feature type="domain" description="Centromere protein J C-terminal" evidence="4">
    <location>
        <begin position="1021"/>
        <end position="1049"/>
    </location>
</feature>
<feature type="region of interest" description="Disordered" evidence="3">
    <location>
        <begin position="47"/>
        <end position="110"/>
    </location>
</feature>
<feature type="compositionally biased region" description="Polar residues" evidence="3">
    <location>
        <begin position="780"/>
        <end position="790"/>
    </location>
</feature>
<evidence type="ECO:0000313" key="6">
    <source>
        <dbReference type="EMBL" id="CAH2251153.1"/>
    </source>
</evidence>
<dbReference type="InterPro" id="IPR026581">
    <property type="entry name" value="TCP10L/CENPJ"/>
</dbReference>
<evidence type="ECO:0008006" key="8">
    <source>
        <dbReference type="Google" id="ProtNLM"/>
    </source>
</evidence>
<dbReference type="Pfam" id="PF25779">
    <property type="entry name" value="Tubulin-bind_CPAP"/>
    <property type="match status" value="1"/>
</dbReference>
<evidence type="ECO:0000256" key="2">
    <source>
        <dbReference type="SAM" id="Coils"/>
    </source>
</evidence>
<feature type="compositionally biased region" description="Low complexity" evidence="3">
    <location>
        <begin position="478"/>
        <end position="488"/>
    </location>
</feature>
<evidence type="ECO:0000313" key="7">
    <source>
        <dbReference type="Proteomes" id="UP001295444"/>
    </source>
</evidence>
<dbReference type="PANTHER" id="PTHR10331:SF26">
    <property type="entry name" value="T-COMPLEX 10 LIKE 2"/>
    <property type="match status" value="1"/>
</dbReference>
<feature type="region of interest" description="Disordered" evidence="3">
    <location>
        <begin position="762"/>
        <end position="803"/>
    </location>
</feature>